<dbReference type="Pfam" id="PF00098">
    <property type="entry name" value="zf-CCHC"/>
    <property type="match status" value="1"/>
</dbReference>
<dbReference type="InterPro" id="IPR001878">
    <property type="entry name" value="Znf_CCHC"/>
</dbReference>
<organism evidence="3 4">
    <name type="scientific">Trifolium medium</name>
    <dbReference type="NCBI Taxonomy" id="97028"/>
    <lineage>
        <taxon>Eukaryota</taxon>
        <taxon>Viridiplantae</taxon>
        <taxon>Streptophyta</taxon>
        <taxon>Embryophyta</taxon>
        <taxon>Tracheophyta</taxon>
        <taxon>Spermatophyta</taxon>
        <taxon>Magnoliopsida</taxon>
        <taxon>eudicotyledons</taxon>
        <taxon>Gunneridae</taxon>
        <taxon>Pentapetalae</taxon>
        <taxon>rosids</taxon>
        <taxon>fabids</taxon>
        <taxon>Fabales</taxon>
        <taxon>Fabaceae</taxon>
        <taxon>Papilionoideae</taxon>
        <taxon>50 kb inversion clade</taxon>
        <taxon>NPAAA clade</taxon>
        <taxon>Hologalegina</taxon>
        <taxon>IRL clade</taxon>
        <taxon>Trifolieae</taxon>
        <taxon>Trifolium</taxon>
    </lineage>
</organism>
<dbReference type="SMART" id="SM00343">
    <property type="entry name" value="ZnF_C2HC"/>
    <property type="match status" value="2"/>
</dbReference>
<evidence type="ECO:0000313" key="4">
    <source>
        <dbReference type="Proteomes" id="UP000265520"/>
    </source>
</evidence>
<dbReference type="EMBL" id="LXQA010797703">
    <property type="protein sequence ID" value="MCI71521.1"/>
    <property type="molecule type" value="Genomic_DNA"/>
</dbReference>
<evidence type="ECO:0000259" key="2">
    <source>
        <dbReference type="PROSITE" id="PS50158"/>
    </source>
</evidence>
<dbReference type="InterPro" id="IPR036875">
    <property type="entry name" value="Znf_CCHC_sf"/>
</dbReference>
<dbReference type="Proteomes" id="UP000265520">
    <property type="component" value="Unassembled WGS sequence"/>
</dbReference>
<dbReference type="GO" id="GO:0008270">
    <property type="term" value="F:zinc ion binding"/>
    <property type="evidence" value="ECO:0007669"/>
    <property type="project" value="UniProtKB-KW"/>
</dbReference>
<dbReference type="PROSITE" id="PS50158">
    <property type="entry name" value="ZF_CCHC"/>
    <property type="match status" value="2"/>
</dbReference>
<dbReference type="Gene3D" id="4.10.60.10">
    <property type="entry name" value="Zinc finger, CCHC-type"/>
    <property type="match status" value="1"/>
</dbReference>
<sequence>MSYDCPKKVDRCLNCGKLGHKTEACRGKVVCFNCGEEGHKSPTCKKPKKVMGK</sequence>
<evidence type="ECO:0000313" key="3">
    <source>
        <dbReference type="EMBL" id="MCI71521.1"/>
    </source>
</evidence>
<feature type="domain" description="CCHC-type" evidence="2">
    <location>
        <begin position="11"/>
        <end position="26"/>
    </location>
</feature>
<dbReference type="AlphaFoldDB" id="A0A392UDB7"/>
<dbReference type="SUPFAM" id="SSF57756">
    <property type="entry name" value="Retrovirus zinc finger-like domains"/>
    <property type="match status" value="1"/>
</dbReference>
<protein>
    <submittedName>
        <fullName evidence="3">Gag polyprotein</fullName>
    </submittedName>
</protein>
<keyword evidence="1" id="KW-0863">Zinc-finger</keyword>
<keyword evidence="1" id="KW-0479">Metal-binding</keyword>
<evidence type="ECO:0000256" key="1">
    <source>
        <dbReference type="PROSITE-ProRule" id="PRU00047"/>
    </source>
</evidence>
<keyword evidence="1" id="KW-0862">Zinc</keyword>
<dbReference type="GO" id="GO:0003676">
    <property type="term" value="F:nucleic acid binding"/>
    <property type="evidence" value="ECO:0007669"/>
    <property type="project" value="InterPro"/>
</dbReference>
<name>A0A392UDB7_9FABA</name>
<accession>A0A392UDB7</accession>
<feature type="non-terminal residue" evidence="3">
    <location>
        <position position="53"/>
    </location>
</feature>
<proteinExistence type="predicted"/>
<comment type="caution">
    <text evidence="3">The sequence shown here is derived from an EMBL/GenBank/DDBJ whole genome shotgun (WGS) entry which is preliminary data.</text>
</comment>
<reference evidence="3 4" key="1">
    <citation type="journal article" date="2018" name="Front. Plant Sci.">
        <title>Red Clover (Trifolium pratense) and Zigzag Clover (T. medium) - A Picture of Genomic Similarities and Differences.</title>
        <authorList>
            <person name="Dluhosova J."/>
            <person name="Istvanek J."/>
            <person name="Nedelnik J."/>
            <person name="Repkova J."/>
        </authorList>
    </citation>
    <scope>NUCLEOTIDE SEQUENCE [LARGE SCALE GENOMIC DNA]</scope>
    <source>
        <strain evidence="4">cv. 10/8</strain>
        <tissue evidence="3">Leaf</tissue>
    </source>
</reference>
<feature type="domain" description="CCHC-type" evidence="2">
    <location>
        <begin position="31"/>
        <end position="46"/>
    </location>
</feature>
<keyword evidence="4" id="KW-1185">Reference proteome</keyword>